<gene>
    <name evidence="1" type="ORF">HMPREF9488_03799</name>
</gene>
<protein>
    <submittedName>
        <fullName evidence="1">Uncharacterized protein</fullName>
    </submittedName>
</protein>
<reference evidence="1 2" key="1">
    <citation type="submission" date="2010-12" db="EMBL/GenBank/DDBJ databases">
        <title>The Genome Sequence of Coprobacillus sp. strain 29_1.</title>
        <authorList>
            <consortium name="The Broad Institute Genome Sequencing Platform"/>
            <person name="Earl A."/>
            <person name="Ward D."/>
            <person name="Feldgarden M."/>
            <person name="Gevers D."/>
            <person name="Daigneault M."/>
            <person name="Sibley C.D."/>
            <person name="White A."/>
            <person name="Strauss J."/>
            <person name="Allen-Vercoe E."/>
            <person name="Young S.K."/>
            <person name="Zeng Q."/>
            <person name="Gargeya S."/>
            <person name="Fitzgerald M."/>
            <person name="Haas B."/>
            <person name="Abouelleil A."/>
            <person name="Alvarado L."/>
            <person name="Arachchi H.M."/>
            <person name="Berlin A."/>
            <person name="Brown A."/>
            <person name="Chapman S.B."/>
            <person name="Chen Z."/>
            <person name="Dunbar C."/>
            <person name="Freedman E."/>
            <person name="Gearin G."/>
            <person name="Gellesch M."/>
            <person name="Goldberg J."/>
            <person name="Griggs A."/>
            <person name="Gujja S."/>
            <person name="Heilman E."/>
            <person name="Heiman D."/>
            <person name="Howarth C."/>
            <person name="Larson L."/>
            <person name="Lui A."/>
            <person name="MacDonald P.J.P."/>
            <person name="Mehta T."/>
            <person name="Montmayeur A."/>
            <person name="Murphy C."/>
            <person name="Neiman D."/>
            <person name="Pearson M."/>
            <person name="Priest M."/>
            <person name="Roberts A."/>
            <person name="Saif S."/>
            <person name="Shea T."/>
            <person name="Shenoy N."/>
            <person name="Sisk P."/>
            <person name="Stolte C."/>
            <person name="Sykes S."/>
            <person name="White J."/>
            <person name="Yandava C."/>
            <person name="Nusbaum C."/>
            <person name="Birren B."/>
        </authorList>
    </citation>
    <scope>NUCLEOTIDE SEQUENCE [LARGE SCALE GENOMIC DNA]</scope>
    <source>
        <strain evidence="1 2">29_1</strain>
    </source>
</reference>
<organism evidence="1 2">
    <name type="scientific">Coprobacillus cateniformis</name>
    <dbReference type="NCBI Taxonomy" id="100884"/>
    <lineage>
        <taxon>Bacteria</taxon>
        <taxon>Bacillati</taxon>
        <taxon>Bacillota</taxon>
        <taxon>Erysipelotrichia</taxon>
        <taxon>Erysipelotrichales</taxon>
        <taxon>Coprobacillaceae</taxon>
        <taxon>Coprobacillus</taxon>
    </lineage>
</organism>
<dbReference type="RefSeq" id="WP_008790881.1">
    <property type="nucleotide sequence ID" value="NZ_AKCB01000001.1"/>
</dbReference>
<name>E7GGA6_9FIRM</name>
<evidence type="ECO:0000313" key="1">
    <source>
        <dbReference type="EMBL" id="EFW02935.1"/>
    </source>
</evidence>
<evidence type="ECO:0000313" key="2">
    <source>
        <dbReference type="Proteomes" id="UP000003157"/>
    </source>
</evidence>
<sequence length="86" mass="10184">MKINYIKNGDYLIPKLGITTSTTNSINRYGLLKLNYIKKHKKQLYRNLPMNNHLTDYLSSVSNECNIKFETIMNRIIIKMLLMKLF</sequence>
<dbReference type="HOGENOM" id="CLU_2492525_0_0_9"/>
<comment type="caution">
    <text evidence="1">The sequence shown here is derived from an EMBL/GenBank/DDBJ whole genome shotgun (WGS) entry which is preliminary data.</text>
</comment>
<keyword evidence="2" id="KW-1185">Reference proteome</keyword>
<dbReference type="AlphaFoldDB" id="E7GGA6"/>
<accession>E7GGA6</accession>
<proteinExistence type="predicted"/>
<dbReference type="Pfam" id="PF14198">
    <property type="entry name" value="TnpV"/>
    <property type="match status" value="1"/>
</dbReference>
<dbReference type="OrthoDB" id="9797564at2"/>
<dbReference type="GeneID" id="78228455"/>
<dbReference type="EMBL" id="ADKX01000055">
    <property type="protein sequence ID" value="EFW02935.1"/>
    <property type="molecule type" value="Genomic_DNA"/>
</dbReference>
<dbReference type="Proteomes" id="UP000003157">
    <property type="component" value="Unassembled WGS sequence"/>
</dbReference>
<dbReference type="InterPro" id="IPR026989">
    <property type="entry name" value="TnpV"/>
</dbReference>